<sequence>MAALPGKHHLEVGYRRSPRAVLSLFLNRLDPGQPRGVGINKEYEVRQVPPWEDLQGSRLTFVLHVGRTRKPPRSRPDEELPSSSLSFHASHWWGYKFALIQRAWLNAAMLA</sequence>
<name>A0A8X6UAH2_NEPPI</name>
<dbReference type="Proteomes" id="UP000887013">
    <property type="component" value="Unassembled WGS sequence"/>
</dbReference>
<gene>
    <name evidence="1" type="ORF">NPIL_158541</name>
</gene>
<reference evidence="1" key="1">
    <citation type="submission" date="2020-08" db="EMBL/GenBank/DDBJ databases">
        <title>Multicomponent nature underlies the extraordinary mechanical properties of spider dragline silk.</title>
        <authorList>
            <person name="Kono N."/>
            <person name="Nakamura H."/>
            <person name="Mori M."/>
            <person name="Yoshida Y."/>
            <person name="Ohtoshi R."/>
            <person name="Malay A.D."/>
            <person name="Moran D.A.P."/>
            <person name="Tomita M."/>
            <person name="Numata K."/>
            <person name="Arakawa K."/>
        </authorList>
    </citation>
    <scope>NUCLEOTIDE SEQUENCE</scope>
</reference>
<keyword evidence="2" id="KW-1185">Reference proteome</keyword>
<evidence type="ECO:0000313" key="2">
    <source>
        <dbReference type="Proteomes" id="UP000887013"/>
    </source>
</evidence>
<accession>A0A8X6UAH2</accession>
<protein>
    <submittedName>
        <fullName evidence="1">Uncharacterized protein</fullName>
    </submittedName>
</protein>
<dbReference type="EMBL" id="BMAW01075637">
    <property type="protein sequence ID" value="GFT97871.1"/>
    <property type="molecule type" value="Genomic_DNA"/>
</dbReference>
<comment type="caution">
    <text evidence="1">The sequence shown here is derived from an EMBL/GenBank/DDBJ whole genome shotgun (WGS) entry which is preliminary data.</text>
</comment>
<dbReference type="AlphaFoldDB" id="A0A8X6UAH2"/>
<proteinExistence type="predicted"/>
<organism evidence="1 2">
    <name type="scientific">Nephila pilipes</name>
    <name type="common">Giant wood spider</name>
    <name type="synonym">Nephila maculata</name>
    <dbReference type="NCBI Taxonomy" id="299642"/>
    <lineage>
        <taxon>Eukaryota</taxon>
        <taxon>Metazoa</taxon>
        <taxon>Ecdysozoa</taxon>
        <taxon>Arthropoda</taxon>
        <taxon>Chelicerata</taxon>
        <taxon>Arachnida</taxon>
        <taxon>Araneae</taxon>
        <taxon>Araneomorphae</taxon>
        <taxon>Entelegynae</taxon>
        <taxon>Araneoidea</taxon>
        <taxon>Nephilidae</taxon>
        <taxon>Nephila</taxon>
    </lineage>
</organism>
<evidence type="ECO:0000313" key="1">
    <source>
        <dbReference type="EMBL" id="GFT97871.1"/>
    </source>
</evidence>